<dbReference type="Proteomes" id="UP000504604">
    <property type="component" value="Unplaced"/>
</dbReference>
<dbReference type="AlphaFoldDB" id="A0A6I9UM48"/>
<dbReference type="FunCoup" id="A0A6I9UM48">
    <property type="interactions" value="2"/>
</dbReference>
<dbReference type="OrthoDB" id="1939300at2759"/>
<dbReference type="PANTHER" id="PTHR31286:SF165">
    <property type="entry name" value="DUF4283 DOMAIN-CONTAINING PROTEIN"/>
    <property type="match status" value="1"/>
</dbReference>
<reference evidence="3" key="1">
    <citation type="submission" date="2025-08" db="UniProtKB">
        <authorList>
            <consortium name="RefSeq"/>
        </authorList>
    </citation>
    <scope>IDENTIFICATION</scope>
</reference>
<dbReference type="GeneID" id="105179625"/>
<feature type="compositionally biased region" description="Basic and acidic residues" evidence="1">
    <location>
        <begin position="154"/>
        <end position="164"/>
    </location>
</feature>
<accession>A0A6I9UM48</accession>
<protein>
    <submittedName>
        <fullName evidence="3">Uncharacterized protein LOC105179625</fullName>
    </submittedName>
</protein>
<dbReference type="KEGG" id="sind:105179625"/>
<dbReference type="RefSeq" id="XP_011101570.1">
    <property type="nucleotide sequence ID" value="XM_011103268.1"/>
</dbReference>
<feature type="region of interest" description="Disordered" evidence="1">
    <location>
        <begin position="135"/>
        <end position="174"/>
    </location>
</feature>
<gene>
    <name evidence="3" type="primary">LOC105179625</name>
</gene>
<dbReference type="PANTHER" id="PTHR31286">
    <property type="entry name" value="GLYCINE-RICH CELL WALL STRUCTURAL PROTEIN 1.8-LIKE"/>
    <property type="match status" value="1"/>
</dbReference>
<sequence>MGIRNGDEEIKHMQVPVWIRLRHLPVELCKEEGLSTVASSVGKPLYPDAITKACTRLNFARVCVMLDISSKLLKHIIIMTPYKDGGESPCKIDMKYEWLPPKHTTCMTLGHSTKNCAENRDAKPIKPPVAVYVPKVGASRPNDKGLDTRQSTSTDKHAEDRDKPATAMGPSRKDKGKVIVTYNAFDVLHLLDDTDALPGGPNI</sequence>
<name>A0A6I9UM48_SESIN</name>
<evidence type="ECO:0000313" key="2">
    <source>
        <dbReference type="Proteomes" id="UP000504604"/>
    </source>
</evidence>
<dbReference type="InParanoid" id="A0A6I9UM48"/>
<keyword evidence="2" id="KW-1185">Reference proteome</keyword>
<proteinExistence type="predicted"/>
<dbReference type="InterPro" id="IPR040256">
    <property type="entry name" value="At4g02000-like"/>
</dbReference>
<organism evidence="2 3">
    <name type="scientific">Sesamum indicum</name>
    <name type="common">Oriental sesame</name>
    <name type="synonym">Sesamum orientale</name>
    <dbReference type="NCBI Taxonomy" id="4182"/>
    <lineage>
        <taxon>Eukaryota</taxon>
        <taxon>Viridiplantae</taxon>
        <taxon>Streptophyta</taxon>
        <taxon>Embryophyta</taxon>
        <taxon>Tracheophyta</taxon>
        <taxon>Spermatophyta</taxon>
        <taxon>Magnoliopsida</taxon>
        <taxon>eudicotyledons</taxon>
        <taxon>Gunneridae</taxon>
        <taxon>Pentapetalae</taxon>
        <taxon>asterids</taxon>
        <taxon>lamiids</taxon>
        <taxon>Lamiales</taxon>
        <taxon>Pedaliaceae</taxon>
        <taxon>Sesamum</taxon>
    </lineage>
</organism>
<evidence type="ECO:0000256" key="1">
    <source>
        <dbReference type="SAM" id="MobiDB-lite"/>
    </source>
</evidence>
<evidence type="ECO:0000313" key="3">
    <source>
        <dbReference type="RefSeq" id="XP_011101570.1"/>
    </source>
</evidence>